<keyword evidence="3" id="KW-1185">Reference proteome</keyword>
<evidence type="ECO:0000259" key="1">
    <source>
        <dbReference type="PROSITE" id="PS51186"/>
    </source>
</evidence>
<name>A0ABS6FJD8_9FIRM</name>
<feature type="domain" description="N-acetyltransferase" evidence="1">
    <location>
        <begin position="6"/>
        <end position="174"/>
    </location>
</feature>
<proteinExistence type="predicted"/>
<dbReference type="InterPro" id="IPR000182">
    <property type="entry name" value="GNAT_dom"/>
</dbReference>
<dbReference type="Proteomes" id="UP000783742">
    <property type="component" value="Unassembled WGS sequence"/>
</dbReference>
<dbReference type="PROSITE" id="PS51186">
    <property type="entry name" value="GNAT"/>
    <property type="match status" value="1"/>
</dbReference>
<comment type="caution">
    <text evidence="2">The sequence shown here is derived from an EMBL/GenBank/DDBJ whole genome shotgun (WGS) entry which is preliminary data.</text>
</comment>
<organism evidence="2 3">
    <name type="scientific">Peptoniphilus ovalis</name>
    <dbReference type="NCBI Taxonomy" id="2841503"/>
    <lineage>
        <taxon>Bacteria</taxon>
        <taxon>Bacillati</taxon>
        <taxon>Bacillota</taxon>
        <taxon>Tissierellia</taxon>
        <taxon>Tissierellales</taxon>
        <taxon>Peptoniphilaceae</taxon>
        <taxon>Peptoniphilus</taxon>
    </lineage>
</organism>
<dbReference type="EMBL" id="JAHLQO010000004">
    <property type="protein sequence ID" value="MBU5669361.1"/>
    <property type="molecule type" value="Genomic_DNA"/>
</dbReference>
<gene>
    <name evidence="2" type="ORF">KQI68_05855</name>
</gene>
<reference evidence="2 3" key="1">
    <citation type="submission" date="2021-06" db="EMBL/GenBank/DDBJ databases">
        <authorList>
            <person name="Sun Q."/>
            <person name="Li D."/>
        </authorList>
    </citation>
    <scope>NUCLEOTIDE SEQUENCE [LARGE SCALE GENOMIC DNA]</scope>
    <source>
        <strain evidence="2 3">MSJ-1</strain>
    </source>
</reference>
<evidence type="ECO:0000313" key="3">
    <source>
        <dbReference type="Proteomes" id="UP000783742"/>
    </source>
</evidence>
<protein>
    <submittedName>
        <fullName evidence="2">GNAT family N-acetyltransferase</fullName>
    </submittedName>
</protein>
<evidence type="ECO:0000313" key="2">
    <source>
        <dbReference type="EMBL" id="MBU5669361.1"/>
    </source>
</evidence>
<sequence length="224" mass="25873">MLARELDFKFIEEENIDEVVELMEKINESINDSSIFSKDEKEDLLGLLERGGAIVGVYHNNKLVAFRSLNVPKDEENLAYDVKHFDIDPDTVIINDSVGVLKEYRGMNLQNVTRDKVLQKYENTKYTNKMSTISPTNPHSYKNTLESGYTIVELKKKYPDEKSPEGYDRFILLKSEDIKIEFTGKEEKVSYKDTEKIKDLLVDKHIGVSVDEDGIILFRQVKII</sequence>
<accession>A0ABS6FJD8</accession>
<dbReference type="RefSeq" id="WP_216549198.1">
    <property type="nucleotide sequence ID" value="NZ_JAHLQO010000004.1"/>
</dbReference>